<dbReference type="InterPro" id="IPR025944">
    <property type="entry name" value="Sigma_54_int_dom_CS"/>
</dbReference>
<protein>
    <submittedName>
        <fullName evidence="9">Formate hydrogenlyase transcriptional activator</fullName>
    </submittedName>
</protein>
<keyword evidence="2" id="KW-0067">ATP-binding</keyword>
<gene>
    <name evidence="9" type="primary">fhlA_3</name>
    <name evidence="9" type="ORF">OJF2_37690</name>
</gene>
<dbReference type="InterPro" id="IPR035965">
    <property type="entry name" value="PAS-like_dom_sf"/>
</dbReference>
<dbReference type="GO" id="GO:0016829">
    <property type="term" value="F:lyase activity"/>
    <property type="evidence" value="ECO:0007669"/>
    <property type="project" value="UniProtKB-KW"/>
</dbReference>
<dbReference type="SUPFAM" id="SSF52540">
    <property type="entry name" value="P-loop containing nucleoside triphosphate hydrolases"/>
    <property type="match status" value="1"/>
</dbReference>
<dbReference type="FunFam" id="3.40.50.300:FF:000006">
    <property type="entry name" value="DNA-binding transcriptional regulator NtrC"/>
    <property type="match status" value="1"/>
</dbReference>
<feature type="domain" description="PAS" evidence="8">
    <location>
        <begin position="195"/>
        <end position="239"/>
    </location>
</feature>
<dbReference type="InterPro" id="IPR002078">
    <property type="entry name" value="Sigma_54_int"/>
</dbReference>
<dbReference type="SMART" id="SM00065">
    <property type="entry name" value="GAF"/>
    <property type="match status" value="1"/>
</dbReference>
<dbReference type="InterPro" id="IPR027417">
    <property type="entry name" value="P-loop_NTPase"/>
</dbReference>
<keyword evidence="10" id="KW-1185">Reference proteome</keyword>
<evidence type="ECO:0000256" key="6">
    <source>
        <dbReference type="SAM" id="MobiDB-lite"/>
    </source>
</evidence>
<accession>A0A5B9W3Q4</accession>
<keyword evidence="5" id="KW-0804">Transcription</keyword>
<evidence type="ECO:0000313" key="10">
    <source>
        <dbReference type="Proteomes" id="UP000324233"/>
    </source>
</evidence>
<dbReference type="CDD" id="cd00009">
    <property type="entry name" value="AAA"/>
    <property type="match status" value="1"/>
</dbReference>
<dbReference type="PROSITE" id="PS00675">
    <property type="entry name" value="SIGMA54_INTERACT_1"/>
    <property type="match status" value="1"/>
</dbReference>
<dbReference type="PROSITE" id="PS00676">
    <property type="entry name" value="SIGMA54_INTERACT_2"/>
    <property type="match status" value="1"/>
</dbReference>
<dbReference type="Gene3D" id="1.10.8.60">
    <property type="match status" value="1"/>
</dbReference>
<dbReference type="Gene3D" id="1.10.10.60">
    <property type="entry name" value="Homeodomain-like"/>
    <property type="match status" value="1"/>
</dbReference>
<dbReference type="InterPro" id="IPR058031">
    <property type="entry name" value="AAA_lid_NorR"/>
</dbReference>
<dbReference type="InterPro" id="IPR025943">
    <property type="entry name" value="Sigma_54_int_dom_ATP-bd_2"/>
</dbReference>
<feature type="domain" description="Sigma-54 factor interaction" evidence="7">
    <location>
        <begin position="340"/>
        <end position="569"/>
    </location>
</feature>
<name>A0A5B9W3Q4_9BACT</name>
<organism evidence="9 10">
    <name type="scientific">Aquisphaera giovannonii</name>
    <dbReference type="NCBI Taxonomy" id="406548"/>
    <lineage>
        <taxon>Bacteria</taxon>
        <taxon>Pseudomonadati</taxon>
        <taxon>Planctomycetota</taxon>
        <taxon>Planctomycetia</taxon>
        <taxon>Isosphaerales</taxon>
        <taxon>Isosphaeraceae</taxon>
        <taxon>Aquisphaera</taxon>
    </lineage>
</organism>
<keyword evidence="4" id="KW-0238">DNA-binding</keyword>
<evidence type="ECO:0000256" key="3">
    <source>
        <dbReference type="ARBA" id="ARBA00023015"/>
    </source>
</evidence>
<dbReference type="GO" id="GO:0003677">
    <property type="term" value="F:DNA binding"/>
    <property type="evidence" value="ECO:0007669"/>
    <property type="project" value="UniProtKB-KW"/>
</dbReference>
<dbReference type="PANTHER" id="PTHR32071:SF57">
    <property type="entry name" value="C4-DICARBOXYLATE TRANSPORT TRANSCRIPTIONAL REGULATORY PROTEIN DCTD"/>
    <property type="match status" value="1"/>
</dbReference>
<keyword evidence="9" id="KW-0456">Lyase</keyword>
<feature type="region of interest" description="Disordered" evidence="6">
    <location>
        <begin position="584"/>
        <end position="612"/>
    </location>
</feature>
<dbReference type="PROSITE" id="PS50045">
    <property type="entry name" value="SIGMA54_INTERACT_4"/>
    <property type="match status" value="1"/>
</dbReference>
<reference evidence="9 10" key="1">
    <citation type="submission" date="2019-08" db="EMBL/GenBank/DDBJ databases">
        <title>Deep-cultivation of Planctomycetes and their phenomic and genomic characterization uncovers novel biology.</title>
        <authorList>
            <person name="Wiegand S."/>
            <person name="Jogler M."/>
            <person name="Boedeker C."/>
            <person name="Pinto D."/>
            <person name="Vollmers J."/>
            <person name="Rivas-Marin E."/>
            <person name="Kohn T."/>
            <person name="Peeters S.H."/>
            <person name="Heuer A."/>
            <person name="Rast P."/>
            <person name="Oberbeckmann S."/>
            <person name="Bunk B."/>
            <person name="Jeske O."/>
            <person name="Meyerdierks A."/>
            <person name="Storesund J.E."/>
            <person name="Kallscheuer N."/>
            <person name="Luecker S."/>
            <person name="Lage O.M."/>
            <person name="Pohl T."/>
            <person name="Merkel B.J."/>
            <person name="Hornburger P."/>
            <person name="Mueller R.-W."/>
            <person name="Bruemmer F."/>
            <person name="Labrenz M."/>
            <person name="Spormann A.M."/>
            <person name="Op den Camp H."/>
            <person name="Overmann J."/>
            <person name="Amann R."/>
            <person name="Jetten M.S.M."/>
            <person name="Mascher T."/>
            <person name="Medema M.H."/>
            <person name="Devos D.P."/>
            <person name="Kaster A.-K."/>
            <person name="Ovreas L."/>
            <person name="Rohde M."/>
            <person name="Galperin M.Y."/>
            <person name="Jogler C."/>
        </authorList>
    </citation>
    <scope>NUCLEOTIDE SEQUENCE [LARGE SCALE GENOMIC DNA]</scope>
    <source>
        <strain evidence="9 10">OJF2</strain>
    </source>
</reference>
<dbReference type="InterPro" id="IPR000014">
    <property type="entry name" value="PAS"/>
</dbReference>
<dbReference type="Pfam" id="PF00158">
    <property type="entry name" value="Sigma54_activat"/>
    <property type="match status" value="1"/>
</dbReference>
<dbReference type="Gene3D" id="3.30.450.20">
    <property type="entry name" value="PAS domain"/>
    <property type="match status" value="1"/>
</dbReference>
<dbReference type="Gene3D" id="3.40.50.300">
    <property type="entry name" value="P-loop containing nucleotide triphosphate hydrolases"/>
    <property type="match status" value="1"/>
</dbReference>
<evidence type="ECO:0000256" key="4">
    <source>
        <dbReference type="ARBA" id="ARBA00023125"/>
    </source>
</evidence>
<feature type="region of interest" description="Disordered" evidence="6">
    <location>
        <begin position="1"/>
        <end position="24"/>
    </location>
</feature>
<dbReference type="InterPro" id="IPR029016">
    <property type="entry name" value="GAF-like_dom_sf"/>
</dbReference>
<dbReference type="EMBL" id="CP042997">
    <property type="protein sequence ID" value="QEH35222.1"/>
    <property type="molecule type" value="Genomic_DNA"/>
</dbReference>
<dbReference type="SUPFAM" id="SSF55781">
    <property type="entry name" value="GAF domain-like"/>
    <property type="match status" value="1"/>
</dbReference>
<keyword evidence="1" id="KW-0547">Nucleotide-binding</keyword>
<dbReference type="AlphaFoldDB" id="A0A5B9W3Q4"/>
<dbReference type="OrthoDB" id="9807827at2"/>
<evidence type="ECO:0000313" key="9">
    <source>
        <dbReference type="EMBL" id="QEH35222.1"/>
    </source>
</evidence>
<dbReference type="Pfam" id="PF01590">
    <property type="entry name" value="GAF"/>
    <property type="match status" value="1"/>
</dbReference>
<dbReference type="PROSITE" id="PS00688">
    <property type="entry name" value="SIGMA54_INTERACT_3"/>
    <property type="match status" value="1"/>
</dbReference>
<evidence type="ECO:0000256" key="2">
    <source>
        <dbReference type="ARBA" id="ARBA00022840"/>
    </source>
</evidence>
<dbReference type="InterPro" id="IPR003018">
    <property type="entry name" value="GAF"/>
</dbReference>
<sequence>MSERRTSSTNAVEKGTSDCDPSDLPGGVVEELAALRVIVQGTAHSTGAEFFQTLVRHLAHAVGTHFAFVAEFASPGTRTRARTVAFWSRDGIAENFEWTVAGTPCEDVVHGRLCHHPSGVRQSFPHDRLVVELGIESYLGVPLCDPEGKVLGHLAVFDDRPMPEEPRRLLIFRIFAARAAAELARLRLEWELRASEERLRDLYEEAPIAYVKEDLQSRSIRANHAALRILGLRPEEVPGLVGRSLVPDTPDAQRRVREAFASVGRGTDTSGVVLEFRRKDNGKPVWLQWWSKPEPGGKYTRSMFVDITDHVLMEQEKARLAAENVYLQEEIKSVHNFDEIVGQSPALLEALDKVNRVAGTDASVLITGETGTGKELIARAIHSASRRHDKPLIKLNCAALPSGLVESELFGHERGAFSGAISRRVGRFELAHGGTIFLDEIGEVPLEVQVKLLRVLQEREFERVGGAAPIKVDVRVIAATNRDLVKLIREGKFREDLFYRLNVFPIPLPPLRDREGDVPLLVHLLVSRFAARVGVRIESVGKATLERLSRYSWPGNIRELENVLERAVILSNGPTLEIDPEVFASMPADRPPGANPPRPPGPEGEGPAATRARRTTPLESLEANTQNHILAALELAGWIIDGPNGAAKILGLHANTLRSRMKKLGIARETHES</sequence>
<evidence type="ECO:0000259" key="7">
    <source>
        <dbReference type="PROSITE" id="PS50045"/>
    </source>
</evidence>
<dbReference type="GO" id="GO:0006355">
    <property type="term" value="P:regulation of DNA-templated transcription"/>
    <property type="evidence" value="ECO:0007669"/>
    <property type="project" value="InterPro"/>
</dbReference>
<evidence type="ECO:0000256" key="5">
    <source>
        <dbReference type="ARBA" id="ARBA00023163"/>
    </source>
</evidence>
<dbReference type="PANTHER" id="PTHR32071">
    <property type="entry name" value="TRANSCRIPTIONAL REGULATORY PROTEIN"/>
    <property type="match status" value="1"/>
</dbReference>
<dbReference type="GO" id="GO:0005524">
    <property type="term" value="F:ATP binding"/>
    <property type="evidence" value="ECO:0007669"/>
    <property type="project" value="UniProtKB-KW"/>
</dbReference>
<dbReference type="Proteomes" id="UP000324233">
    <property type="component" value="Chromosome"/>
</dbReference>
<feature type="compositionally biased region" description="Pro residues" evidence="6">
    <location>
        <begin position="589"/>
        <end position="602"/>
    </location>
</feature>
<dbReference type="Gene3D" id="3.30.450.40">
    <property type="match status" value="1"/>
</dbReference>
<evidence type="ECO:0000256" key="1">
    <source>
        <dbReference type="ARBA" id="ARBA00022741"/>
    </source>
</evidence>
<dbReference type="SMART" id="SM00382">
    <property type="entry name" value="AAA"/>
    <property type="match status" value="1"/>
</dbReference>
<dbReference type="KEGG" id="agv:OJF2_37690"/>
<dbReference type="CDD" id="cd00130">
    <property type="entry name" value="PAS"/>
    <property type="match status" value="1"/>
</dbReference>
<dbReference type="Pfam" id="PF25601">
    <property type="entry name" value="AAA_lid_14"/>
    <property type="match status" value="1"/>
</dbReference>
<proteinExistence type="predicted"/>
<dbReference type="RefSeq" id="WP_148595052.1">
    <property type="nucleotide sequence ID" value="NZ_CP042997.1"/>
</dbReference>
<dbReference type="SUPFAM" id="SSF55785">
    <property type="entry name" value="PYP-like sensor domain (PAS domain)"/>
    <property type="match status" value="1"/>
</dbReference>
<dbReference type="InterPro" id="IPR025662">
    <property type="entry name" value="Sigma_54_int_dom_ATP-bd_1"/>
</dbReference>
<keyword evidence="3" id="KW-0805">Transcription regulation</keyword>
<dbReference type="PROSITE" id="PS50112">
    <property type="entry name" value="PAS"/>
    <property type="match status" value="1"/>
</dbReference>
<evidence type="ECO:0000259" key="8">
    <source>
        <dbReference type="PROSITE" id="PS50112"/>
    </source>
</evidence>
<dbReference type="NCBIfam" id="TIGR00229">
    <property type="entry name" value="sensory_box"/>
    <property type="match status" value="1"/>
</dbReference>
<dbReference type="InterPro" id="IPR003593">
    <property type="entry name" value="AAA+_ATPase"/>
</dbReference>